<feature type="domain" description="UDP-N-acetylglucosamine 2-epimerase" evidence="1">
    <location>
        <begin position="24"/>
        <end position="366"/>
    </location>
</feature>
<dbReference type="InterPro" id="IPR003331">
    <property type="entry name" value="UDP_GlcNAc_Epimerase_2_dom"/>
</dbReference>
<sequence length="388" mass="41862">MSPRKICVVTGSRAEYGLLYWLMKEIQADQGLELQLIVTGMHLSPEFGSTYKVIEEDGFKIDAKVEMLLSSDTPVGIAKSIGLGTIGIADAFARLEPEILVLLGDRYEILAAAQAALVARIPVAHIAGGDSTEGAFDEAIRHSITKMSHLHFVTNEDAARRVRQLGENPAHVFNVGSPGLDNIKRLKLLTRQELERDLAFSFKKKNLLVTFHPVTLEALSAEVQFQALLSALDGLGADVGIVFTQPNADNNGRAIVRQMDSYVATHANAKAYVSLGQLRYLSVMSHVDAVVGNSSSGLYEAPSFGIPTVNIGDRQKGRIQAVSVIDCEPTAGEIAEALARALARNCSATVNPYGDGNSSTRIKDGLKTIAEPSTLLKKHFFDLAPTHE</sequence>
<dbReference type="InterPro" id="IPR020004">
    <property type="entry name" value="UDP-GlcNAc_Epase"/>
</dbReference>
<dbReference type="EC" id="3.2.1.184" evidence="2"/>
<dbReference type="Gene3D" id="3.40.50.2000">
    <property type="entry name" value="Glycogen Phosphorylase B"/>
    <property type="match status" value="2"/>
</dbReference>
<proteinExistence type="predicted"/>
<dbReference type="GO" id="GO:0102388">
    <property type="term" value="F:UDP-N,N'-diacetylbacillosamine 2-epimerase activity"/>
    <property type="evidence" value="ECO:0007669"/>
    <property type="project" value="UniProtKB-EC"/>
</dbReference>
<dbReference type="InterPro" id="IPR029767">
    <property type="entry name" value="WecB-like"/>
</dbReference>
<keyword evidence="2" id="KW-0378">Hydrolase</keyword>
<protein>
    <submittedName>
        <fullName evidence="2">GDP/UDP-N,N'-diacetylbacillosamine 2-epimerase (Hydrolyzing)</fullName>
        <ecNumber evidence="2">3.2.1.184</ecNumber>
    </submittedName>
</protein>
<dbReference type="CDD" id="cd03786">
    <property type="entry name" value="GTB_UDP-GlcNAc_2-Epimerase"/>
    <property type="match status" value="1"/>
</dbReference>
<dbReference type="SUPFAM" id="SSF53756">
    <property type="entry name" value="UDP-Glycosyltransferase/glycogen phosphorylase"/>
    <property type="match status" value="1"/>
</dbReference>
<dbReference type="GO" id="GO:0006047">
    <property type="term" value="P:UDP-N-acetylglucosamine metabolic process"/>
    <property type="evidence" value="ECO:0007669"/>
    <property type="project" value="InterPro"/>
</dbReference>
<dbReference type="NCBIfam" id="TIGR03568">
    <property type="entry name" value="NeuC_NnaA"/>
    <property type="match status" value="1"/>
</dbReference>
<dbReference type="Pfam" id="PF02350">
    <property type="entry name" value="Epimerase_2"/>
    <property type="match status" value="1"/>
</dbReference>
<name>A0A1J5SEC2_9ZZZZ</name>
<keyword evidence="2" id="KW-0326">Glycosidase</keyword>
<dbReference type="PANTHER" id="PTHR43174:SF3">
    <property type="entry name" value="UDP-N-ACETYLGLUCOSAMINE 2-EPIMERASE"/>
    <property type="match status" value="1"/>
</dbReference>
<evidence type="ECO:0000313" key="2">
    <source>
        <dbReference type="EMBL" id="OIR06751.1"/>
    </source>
</evidence>
<organism evidence="2">
    <name type="scientific">mine drainage metagenome</name>
    <dbReference type="NCBI Taxonomy" id="410659"/>
    <lineage>
        <taxon>unclassified sequences</taxon>
        <taxon>metagenomes</taxon>
        <taxon>ecological metagenomes</taxon>
    </lineage>
</organism>
<evidence type="ECO:0000259" key="1">
    <source>
        <dbReference type="Pfam" id="PF02350"/>
    </source>
</evidence>
<dbReference type="PANTHER" id="PTHR43174">
    <property type="entry name" value="UDP-N-ACETYLGLUCOSAMINE 2-EPIMERASE"/>
    <property type="match status" value="1"/>
</dbReference>
<accession>A0A1J5SEC2</accession>
<reference evidence="2" key="1">
    <citation type="submission" date="2016-10" db="EMBL/GenBank/DDBJ databases">
        <title>Sequence of Gallionella enrichment culture.</title>
        <authorList>
            <person name="Poehlein A."/>
            <person name="Muehling M."/>
            <person name="Daniel R."/>
        </authorList>
    </citation>
    <scope>NUCLEOTIDE SEQUENCE</scope>
</reference>
<dbReference type="EMBL" id="MLJW01000041">
    <property type="protein sequence ID" value="OIR06751.1"/>
    <property type="molecule type" value="Genomic_DNA"/>
</dbReference>
<comment type="caution">
    <text evidence="2">The sequence shown here is derived from an EMBL/GenBank/DDBJ whole genome shotgun (WGS) entry which is preliminary data.</text>
</comment>
<gene>
    <name evidence="2" type="primary">legG</name>
    <name evidence="2" type="ORF">GALL_109990</name>
</gene>
<dbReference type="AlphaFoldDB" id="A0A1J5SEC2"/>